<evidence type="ECO:0000313" key="4">
    <source>
        <dbReference type="EMBL" id="PQQ66045.1"/>
    </source>
</evidence>
<dbReference type="KEGG" id="hsc:HVS_15085"/>
<reference evidence="2 5" key="1">
    <citation type="submission" date="2017-12" db="EMBL/GenBank/DDBJ databases">
        <title>Complete genome sequence of Herbivorax saccincola GGR1, a novel Cellulosome-producing hydrolytic bacterium in a thermophilic biogas plant, established by Illumina and Nanopore MinION sequencing.</title>
        <authorList>
            <person name="Pechtl A."/>
            <person name="Ruckert C."/>
            <person name="Koeck D.E."/>
            <person name="Maus I."/>
            <person name="Winkler A."/>
            <person name="Kalinowski J."/>
            <person name="Puhler A."/>
            <person name="Schwarz W.W."/>
            <person name="Zverlov V.V."/>
            <person name="Schluter A."/>
            <person name="Liebl W."/>
        </authorList>
    </citation>
    <scope>NUCLEOTIDE SEQUENCE [LARGE SCALE GENOMIC DNA]</scope>
    <source>
        <strain evidence="2">GGR1</strain>
        <strain evidence="5">SR1</strain>
    </source>
</reference>
<proteinExistence type="predicted"/>
<reference evidence="4 6" key="2">
    <citation type="journal article" date="2018" name="Syst. Appl. Microbiol.">
        <title>Characterization and high-quality draft genome sequence of Herbivorax saccincola A7, an anaerobic, alkaliphilic, thermophilic, cellulolytic, and xylanolytic bacterium.</title>
        <authorList>
            <person name="Aikawa S."/>
            <person name="Baramee S."/>
            <person name="Sermsathanaswadi J."/>
            <person name="Thianheng P."/>
            <person name="Tachaapaikoon C."/>
            <person name="Shikata A."/>
            <person name="Waeonukul R."/>
            <person name="Pason P."/>
            <person name="Ratanakhanokchai K."/>
            <person name="Kosugi A."/>
        </authorList>
    </citation>
    <scope>NUCLEOTIDE SEQUENCE [LARGE SCALE GENOMIC DNA]</scope>
    <source>
        <strain evidence="4 6">A7</strain>
    </source>
</reference>
<gene>
    <name evidence="4" type="ORF">B9R14_04195</name>
    <name evidence="2" type="ORF">HVS_06050</name>
    <name evidence="3" type="ORF">HVS_15085</name>
</gene>
<dbReference type="RefSeq" id="WP_101300176.1">
    <property type="nucleotide sequence ID" value="NZ_CP025197.1"/>
</dbReference>
<evidence type="ECO:0000313" key="3">
    <source>
        <dbReference type="EMBL" id="AUG58866.1"/>
    </source>
</evidence>
<dbReference type="AlphaFoldDB" id="A0A2K9E419"/>
<sequence>MDKNIQVVKHIFPLLQTMEKGINHIQKRLSELRYEEARTVLEDTMHGIICIEKAIKNMQEMLPDSQIDVLTAKIKDCMSKVVENYESEVASNLEEHIQNEMLPIFSDWKAEVERSLSIFNVSTDILSN</sequence>
<dbReference type="KEGG" id="hsc:HVS_06050"/>
<protein>
    <recommendedName>
        <fullName evidence="1">DUF8042 domain-containing protein</fullName>
    </recommendedName>
</protein>
<keyword evidence="5" id="KW-1185">Reference proteome</keyword>
<dbReference type="EMBL" id="NEMB01000003">
    <property type="protein sequence ID" value="PQQ66045.1"/>
    <property type="molecule type" value="Genomic_DNA"/>
</dbReference>
<evidence type="ECO:0000313" key="6">
    <source>
        <dbReference type="Proteomes" id="UP000239720"/>
    </source>
</evidence>
<accession>A0A2K9E419</accession>
<organism evidence="2 5">
    <name type="scientific">Acetivibrio saccincola</name>
    <dbReference type="NCBI Taxonomy" id="1677857"/>
    <lineage>
        <taxon>Bacteria</taxon>
        <taxon>Bacillati</taxon>
        <taxon>Bacillota</taxon>
        <taxon>Clostridia</taxon>
        <taxon>Eubacteriales</taxon>
        <taxon>Oscillospiraceae</taxon>
        <taxon>Acetivibrio</taxon>
    </lineage>
</organism>
<dbReference type="Proteomes" id="UP000239720">
    <property type="component" value="Unassembled WGS sequence"/>
</dbReference>
<evidence type="ECO:0000313" key="5">
    <source>
        <dbReference type="Proteomes" id="UP000233534"/>
    </source>
</evidence>
<evidence type="ECO:0000313" key="2">
    <source>
        <dbReference type="EMBL" id="AUG57138.1"/>
    </source>
</evidence>
<name>A0A2K9E419_9FIRM</name>
<dbReference type="Proteomes" id="UP000233534">
    <property type="component" value="Chromosome"/>
</dbReference>
<dbReference type="OrthoDB" id="2874105at2"/>
<dbReference type="Pfam" id="PF26154">
    <property type="entry name" value="DUF8042"/>
    <property type="match status" value="1"/>
</dbReference>
<feature type="domain" description="DUF8042" evidence="1">
    <location>
        <begin position="1"/>
        <end position="116"/>
    </location>
</feature>
<dbReference type="InterPro" id="IPR058355">
    <property type="entry name" value="DUF8042"/>
</dbReference>
<dbReference type="EMBL" id="CP025197">
    <property type="protein sequence ID" value="AUG57138.1"/>
    <property type="molecule type" value="Genomic_DNA"/>
</dbReference>
<dbReference type="EMBL" id="CP025197">
    <property type="protein sequence ID" value="AUG58866.1"/>
    <property type="molecule type" value="Genomic_DNA"/>
</dbReference>
<evidence type="ECO:0000259" key="1">
    <source>
        <dbReference type="Pfam" id="PF26154"/>
    </source>
</evidence>